<name>A0ABW0BJH8_9ACTN</name>
<keyword evidence="3" id="KW-1185">Reference proteome</keyword>
<dbReference type="EMBL" id="JBHSKD010000009">
    <property type="protein sequence ID" value="MFC5177107.1"/>
    <property type="molecule type" value="Genomic_DNA"/>
</dbReference>
<keyword evidence="1" id="KW-0732">Signal</keyword>
<dbReference type="Pfam" id="PF01663">
    <property type="entry name" value="Phosphodiest"/>
    <property type="match status" value="1"/>
</dbReference>
<comment type="caution">
    <text evidence="2">The sequence shown here is derived from an EMBL/GenBank/DDBJ whole genome shotgun (WGS) entry which is preliminary data.</text>
</comment>
<dbReference type="RefSeq" id="WP_378589863.1">
    <property type="nucleotide sequence ID" value="NZ_JBHSKD010000009.1"/>
</dbReference>
<proteinExistence type="predicted"/>
<dbReference type="InterPro" id="IPR002591">
    <property type="entry name" value="Phosphodiest/P_Trfase"/>
</dbReference>
<dbReference type="SUPFAM" id="SSF53649">
    <property type="entry name" value="Alkaline phosphatase-like"/>
    <property type="match status" value="1"/>
</dbReference>
<dbReference type="InterPro" id="IPR017850">
    <property type="entry name" value="Alkaline_phosphatase_core_sf"/>
</dbReference>
<protein>
    <submittedName>
        <fullName evidence="2">Alkaline phosphatase family protein</fullName>
    </submittedName>
</protein>
<gene>
    <name evidence="2" type="ORF">ACFPGP_10515</name>
</gene>
<evidence type="ECO:0000313" key="2">
    <source>
        <dbReference type="EMBL" id="MFC5177107.1"/>
    </source>
</evidence>
<dbReference type="Proteomes" id="UP001596087">
    <property type="component" value="Unassembled WGS sequence"/>
</dbReference>
<evidence type="ECO:0000313" key="3">
    <source>
        <dbReference type="Proteomes" id="UP001596087"/>
    </source>
</evidence>
<dbReference type="Gene3D" id="3.40.720.10">
    <property type="entry name" value="Alkaline Phosphatase, subunit A"/>
    <property type="match status" value="2"/>
</dbReference>
<organism evidence="2 3">
    <name type="scientific">Nocardioides taihuensis</name>
    <dbReference type="NCBI Taxonomy" id="1835606"/>
    <lineage>
        <taxon>Bacteria</taxon>
        <taxon>Bacillati</taxon>
        <taxon>Actinomycetota</taxon>
        <taxon>Actinomycetes</taxon>
        <taxon>Propionibacteriales</taxon>
        <taxon>Nocardioidaceae</taxon>
        <taxon>Nocardioides</taxon>
    </lineage>
</organism>
<evidence type="ECO:0000256" key="1">
    <source>
        <dbReference type="SAM" id="SignalP"/>
    </source>
</evidence>
<feature type="signal peptide" evidence="1">
    <location>
        <begin position="1"/>
        <end position="24"/>
    </location>
</feature>
<sequence length="589" mass="62954">MYRRRALAALTAAAALTATALVAAAPTTEAAGPPPAPADPADRVVIVLFDQMLPQYADQFDMPNFRKLRGSGTNFKNAYLGYMASETVMAHNVITSGLEPRHMGWTDEAYRDHANVFGKGVDAMHITGDLSLADFVAIEKNEGIDYPKLADYLHEARPDTEFITVGQKPYAVTTATGASGDIGVYMSGRKSAYNATTNPTGCRNLPLPGTTTYGQYRQPDGKNVPDYLLAVDEDDPSLCGRFYISSSSGTDYGTKAAFPSWLYPTDGNRYVAGTDPDHLGGDTWVADAAIAMMENEDWSGMFITMGAIDKNGHMWGAQADNGPQDCSTVEGMTHVECAAENADVQLGKILDAVKAKDAEDGGHTLVVLTADHGATYGEHFYGKRTSGAGNSNWYYAPPDLGVWDAGSSAVAPDYSTYSSPSPAIADLNADGNVQFSYQSTAIEAWLLDRSPQAMKEKADQMLDMPGVTASYFKNAAGDGFVLRGTNAMTNSEKQWWRAHGQEIVDTMAADDGPDVIGLLHDRTSYGVYGDHGGAQESVQRVPMVFWGAGVDKLKTGDSFRTPDVMPTILAAMGISQTAATDGVAHPLAN</sequence>
<feature type="chain" id="PRO_5047185794" evidence="1">
    <location>
        <begin position="25"/>
        <end position="589"/>
    </location>
</feature>
<accession>A0ABW0BJH8</accession>
<reference evidence="3" key="1">
    <citation type="journal article" date="2019" name="Int. J. Syst. Evol. Microbiol.">
        <title>The Global Catalogue of Microorganisms (GCM) 10K type strain sequencing project: providing services to taxonomists for standard genome sequencing and annotation.</title>
        <authorList>
            <consortium name="The Broad Institute Genomics Platform"/>
            <consortium name="The Broad Institute Genome Sequencing Center for Infectious Disease"/>
            <person name="Wu L."/>
            <person name="Ma J."/>
        </authorList>
    </citation>
    <scope>NUCLEOTIDE SEQUENCE [LARGE SCALE GENOMIC DNA]</scope>
    <source>
        <strain evidence="3">DFY41</strain>
    </source>
</reference>